<dbReference type="GO" id="GO:0006310">
    <property type="term" value="P:DNA recombination"/>
    <property type="evidence" value="ECO:0007669"/>
    <property type="project" value="UniProtKB-KW"/>
</dbReference>
<evidence type="ECO:0000256" key="3">
    <source>
        <dbReference type="ARBA" id="ARBA00023125"/>
    </source>
</evidence>
<dbReference type="eggNOG" id="COG0582">
    <property type="taxonomic scope" value="Bacteria"/>
</dbReference>
<dbReference type="EnsemblBacteria" id="CAK08164">
    <property type="protein sequence ID" value="CAK08164"/>
    <property type="gene ID" value="RL2675"/>
</dbReference>
<keyword evidence="4" id="KW-0233">DNA recombination</keyword>
<evidence type="ECO:0000313" key="6">
    <source>
        <dbReference type="EMBL" id="CAK08164.1"/>
    </source>
</evidence>
<keyword evidence="2" id="KW-0229">DNA integration</keyword>
<feature type="domain" description="Tyr recombinase" evidence="5">
    <location>
        <begin position="458"/>
        <end position="659"/>
    </location>
</feature>
<gene>
    <name evidence="6" type="ordered locus">RL2675</name>
</gene>
<dbReference type="InterPro" id="IPR011010">
    <property type="entry name" value="DNA_brk_join_enz"/>
</dbReference>
<evidence type="ECO:0000256" key="1">
    <source>
        <dbReference type="ARBA" id="ARBA00008857"/>
    </source>
</evidence>
<accession>Q1MFV9</accession>
<proteinExistence type="inferred from homology"/>
<dbReference type="RefSeq" id="WP_011652213.1">
    <property type="nucleotide sequence ID" value="NC_008380.1"/>
</dbReference>
<feature type="domain" description="Tyr recombinase" evidence="5">
    <location>
        <begin position="219"/>
        <end position="408"/>
    </location>
</feature>
<reference evidence="6 7" key="1">
    <citation type="journal article" date="2006" name="Genome Biol.">
        <title>The genome of Rhizobium leguminosarum has recognizable core and accessory components.</title>
        <authorList>
            <person name="Young J.W."/>
            <person name="Crossman L.C."/>
            <person name="Johnston A.W.B."/>
            <person name="Thomson N.R."/>
            <person name="Ghazoui Z.F."/>
            <person name="Hull K.H."/>
            <person name="Wexler M."/>
            <person name="Curson A.R.J."/>
            <person name="Todd J.D."/>
            <person name="Poole P.S."/>
            <person name="Mauchline T.H."/>
            <person name="East A.K."/>
            <person name="Quail M.A."/>
            <person name="Churcher C."/>
            <person name="Arrowsmith C."/>
            <person name="Cherevach A."/>
            <person name="Chillingworth T."/>
            <person name="Clarke K."/>
            <person name="Cronin A."/>
            <person name="Davis P."/>
            <person name="Fraser A."/>
            <person name="Hance Z."/>
            <person name="Hauser H."/>
            <person name="Jagels K."/>
            <person name="Moule S."/>
            <person name="Mungall K."/>
            <person name="Norbertczak H."/>
            <person name="Rabbinowitsch E."/>
            <person name="Sanders M."/>
            <person name="Simmonds M."/>
            <person name="Whitehead S."/>
            <person name="Parkhill J."/>
        </authorList>
    </citation>
    <scope>NUCLEOTIDE SEQUENCE [LARGE SCALE GENOMIC DNA]</scope>
    <source>
        <strain evidence="7">DSM 114642 / LMG 32736 / 3841</strain>
    </source>
</reference>
<dbReference type="HOGENOM" id="CLU_411530_0_0_5"/>
<dbReference type="GO" id="GO:0015074">
    <property type="term" value="P:DNA integration"/>
    <property type="evidence" value="ECO:0007669"/>
    <property type="project" value="UniProtKB-KW"/>
</dbReference>
<dbReference type="PANTHER" id="PTHR30349:SF41">
    <property type="entry name" value="INTEGRASE_RECOMBINASE PROTEIN MJ0367-RELATED"/>
    <property type="match status" value="1"/>
</dbReference>
<dbReference type="Proteomes" id="UP000006575">
    <property type="component" value="Chromosome"/>
</dbReference>
<comment type="similarity">
    <text evidence="1">Belongs to the 'phage' integrase family.</text>
</comment>
<evidence type="ECO:0000313" key="7">
    <source>
        <dbReference type="Proteomes" id="UP000006575"/>
    </source>
</evidence>
<dbReference type="InterPro" id="IPR002104">
    <property type="entry name" value="Integrase_catalytic"/>
</dbReference>
<keyword evidence="7" id="KW-1185">Reference proteome</keyword>
<dbReference type="Gene3D" id="1.10.443.10">
    <property type="entry name" value="Intergrase catalytic core"/>
    <property type="match status" value="2"/>
</dbReference>
<dbReference type="PANTHER" id="PTHR30349">
    <property type="entry name" value="PHAGE INTEGRASE-RELATED"/>
    <property type="match status" value="1"/>
</dbReference>
<dbReference type="Pfam" id="PF00589">
    <property type="entry name" value="Phage_integrase"/>
    <property type="match status" value="2"/>
</dbReference>
<evidence type="ECO:0000256" key="4">
    <source>
        <dbReference type="ARBA" id="ARBA00023172"/>
    </source>
</evidence>
<organism evidence="6 7">
    <name type="scientific">Rhizobium johnstonii (strain DSM 114642 / LMG 32736 / 3841)</name>
    <name type="common">Rhizobium leguminosarum bv. viciae</name>
    <dbReference type="NCBI Taxonomy" id="216596"/>
    <lineage>
        <taxon>Bacteria</taxon>
        <taxon>Pseudomonadati</taxon>
        <taxon>Pseudomonadota</taxon>
        <taxon>Alphaproteobacteria</taxon>
        <taxon>Hyphomicrobiales</taxon>
        <taxon>Rhizobiaceae</taxon>
        <taxon>Rhizobium/Agrobacterium group</taxon>
        <taxon>Rhizobium</taxon>
        <taxon>Rhizobium johnstonii</taxon>
    </lineage>
</organism>
<evidence type="ECO:0000259" key="5">
    <source>
        <dbReference type="PROSITE" id="PS51898"/>
    </source>
</evidence>
<dbReference type="InterPro" id="IPR013762">
    <property type="entry name" value="Integrase-like_cat_sf"/>
</dbReference>
<protein>
    <submittedName>
        <fullName evidence="6">Integrase/recombinase protein</fullName>
    </submittedName>
</protein>
<keyword evidence="3" id="KW-0238">DNA-binding</keyword>
<dbReference type="GeneID" id="303212372"/>
<dbReference type="PROSITE" id="PS51898">
    <property type="entry name" value="TYR_RECOMBINASE"/>
    <property type="match status" value="2"/>
</dbReference>
<dbReference type="InterPro" id="IPR050090">
    <property type="entry name" value="Tyrosine_recombinase_XerCD"/>
</dbReference>
<name>Q1MFV9_RHIJ3</name>
<dbReference type="GO" id="GO:0003677">
    <property type="term" value="F:DNA binding"/>
    <property type="evidence" value="ECO:0007669"/>
    <property type="project" value="UniProtKB-KW"/>
</dbReference>
<evidence type="ECO:0000256" key="2">
    <source>
        <dbReference type="ARBA" id="ARBA00022908"/>
    </source>
</evidence>
<dbReference type="SUPFAM" id="SSF56349">
    <property type="entry name" value="DNA breaking-rejoining enzymes"/>
    <property type="match status" value="2"/>
</dbReference>
<dbReference type="KEGG" id="rle:RL2675"/>
<sequence>MTIPSFETIKRWQLIEDWPHRASVDAVITSMIDKGYSSETMVRAVRFIGAFIEYQNNRDGGEPERLDAGDIDQFIASRLSSGAIANGNRIALRRLQIELVRAGVLCPPAEKADPSEKVATLYGAELFRRGYSKQSITGHVWLARRFLRTVFFEQGDISHLTHIEVRADLTNNFEGRKSTSLGTWFSHLRVLLRFLHATGLTEHDLSAAVPSPRNLRFSALPAYMSVSQLNSVLEACDLSTIPGRRDLAVLLLLSKLGLRASEVALLSLDDIDWRSGLLRVNGKGGRVATMPLPKDVGAAISDYILHGRPTSGSRIIFHRVQTPCTPFETATPVILVARRALKRAKISGTRSHHAHIFRHTFATIAIDALEQYLTLRRSLGFKLQTQESRLRNFVRYATARGELRVTAKTAVDWANHQCGPATWSSRLSTVRAFARHLQVVDPQTEIPPSHIFPPQRRPRPFIYSDEQIADLLKSMLDMHPGSFRGPTYHYFFGLLASSGLRFSEAARLLREDVDLEAGMLTIRETKFGKTRIVPLHPSTTLALRRYASIRDDHAVRRVSKYFFTGDLGRALIHANPHFSFILWTRQTGLRQPDERDGPRIHDLRHSFAVRTLLSWYRDCEDIERRLPELSTYLGHNHVSATYWYLTAHPNLLDQARLRLDARWEMAE</sequence>
<dbReference type="EMBL" id="AM236080">
    <property type="protein sequence ID" value="CAK08164.1"/>
    <property type="molecule type" value="Genomic_DNA"/>
</dbReference>
<dbReference type="AlphaFoldDB" id="Q1MFV9"/>